<dbReference type="EMBL" id="LFIV01000023">
    <property type="protein sequence ID" value="KZL75440.1"/>
    <property type="molecule type" value="Genomic_DNA"/>
</dbReference>
<comment type="caution">
    <text evidence="1">The sequence shown here is derived from an EMBL/GenBank/DDBJ whole genome shotgun (WGS) entry which is preliminary data.</text>
</comment>
<evidence type="ECO:0000313" key="2">
    <source>
        <dbReference type="Proteomes" id="UP000076552"/>
    </source>
</evidence>
<sequence length="240" mass="28037">MATGFTNRVKLIPWDARSDGHVRRMYDQRVACGWRADEVREWKDRQLKGTKFMWWIALVRDEYSDELLDNHLVRYPDEKTPLKDTVDAVRTTRRSPTLQDFVPVGHISLETKPEVDSVLKLPENGVFWVTSLYISWAIQEGGVGRSAMRHLENLAVGNSFQARVLALDTPSKEFQLSPEFIKTSYTDRGWKVPKVLRSTQEWYERQGYVVFHRDDEGYPWTHPTSGQVHKLPLVFMRKDV</sequence>
<proteinExistence type="predicted"/>
<evidence type="ECO:0008006" key="3">
    <source>
        <dbReference type="Google" id="ProtNLM"/>
    </source>
</evidence>
<dbReference type="InterPro" id="IPR016181">
    <property type="entry name" value="Acyl_CoA_acyltransferase"/>
</dbReference>
<protein>
    <recommendedName>
        <fullName evidence="3">N-acetyltransferase domain-containing protein</fullName>
    </recommendedName>
</protein>
<dbReference type="Gene3D" id="3.40.630.30">
    <property type="match status" value="1"/>
</dbReference>
<dbReference type="Proteomes" id="UP000076552">
    <property type="component" value="Unassembled WGS sequence"/>
</dbReference>
<name>A0A166W8U7_9PEZI</name>
<dbReference type="SUPFAM" id="SSF55729">
    <property type="entry name" value="Acyl-CoA N-acyltransferases (Nat)"/>
    <property type="match status" value="1"/>
</dbReference>
<organism evidence="1 2">
    <name type="scientific">Colletotrichum tofieldiae</name>
    <dbReference type="NCBI Taxonomy" id="708197"/>
    <lineage>
        <taxon>Eukaryota</taxon>
        <taxon>Fungi</taxon>
        <taxon>Dikarya</taxon>
        <taxon>Ascomycota</taxon>
        <taxon>Pezizomycotina</taxon>
        <taxon>Sordariomycetes</taxon>
        <taxon>Hypocreomycetidae</taxon>
        <taxon>Glomerellales</taxon>
        <taxon>Glomerellaceae</taxon>
        <taxon>Colletotrichum</taxon>
        <taxon>Colletotrichum spaethianum species complex</taxon>
    </lineage>
</organism>
<dbReference type="AlphaFoldDB" id="A0A166W8U7"/>
<accession>A0A166W8U7</accession>
<reference evidence="1 2" key="1">
    <citation type="submission" date="2015-06" db="EMBL/GenBank/DDBJ databases">
        <title>Survival trade-offs in plant roots during colonization by closely related pathogenic and mutualistic fungi.</title>
        <authorList>
            <person name="Hacquard S."/>
            <person name="Kracher B."/>
            <person name="Hiruma K."/>
            <person name="Weinman A."/>
            <person name="Muench P."/>
            <person name="Garrido Oter R."/>
            <person name="Ver Loren van Themaat E."/>
            <person name="Dallerey J.-F."/>
            <person name="Damm U."/>
            <person name="Henrissat B."/>
            <person name="Lespinet O."/>
            <person name="Thon M."/>
            <person name="Kemen E."/>
            <person name="McHardy A.C."/>
            <person name="Schulze-Lefert P."/>
            <person name="O'Connell R.J."/>
        </authorList>
    </citation>
    <scope>NUCLEOTIDE SEQUENCE [LARGE SCALE GENOMIC DNA]</scope>
    <source>
        <strain evidence="1 2">0861</strain>
    </source>
</reference>
<gene>
    <name evidence="1" type="ORF">CT0861_05791</name>
</gene>
<dbReference type="STRING" id="708197.A0A166W8U7"/>
<keyword evidence="2" id="KW-1185">Reference proteome</keyword>
<evidence type="ECO:0000313" key="1">
    <source>
        <dbReference type="EMBL" id="KZL75440.1"/>
    </source>
</evidence>